<dbReference type="GO" id="GO:0032922">
    <property type="term" value="P:circadian regulation of gene expression"/>
    <property type="evidence" value="ECO:0007669"/>
    <property type="project" value="TreeGrafter"/>
</dbReference>
<accession>A0A0A0ARY0</accession>
<feature type="region of interest" description="Disordered" evidence="1">
    <location>
        <begin position="660"/>
        <end position="692"/>
    </location>
</feature>
<dbReference type="EMBL" id="KL872712">
    <property type="protein sequence ID" value="KGL96632.1"/>
    <property type="molecule type" value="Genomic_DNA"/>
</dbReference>
<proteinExistence type="predicted"/>
<reference evidence="3" key="1">
    <citation type="journal article" date="2014" name="Science">
        <title>Comparative genomics reveals insights into avian genome evolution and adaptation.</title>
        <authorList>
            <consortium name="Avian Genome Consortium"/>
            <person name="Zhang G."/>
            <person name="Li C."/>
            <person name="Li Q."/>
            <person name="Li B."/>
            <person name="Larkin D.M."/>
            <person name="Lee C."/>
            <person name="Storz J.F."/>
            <person name="Antunes A."/>
            <person name="Greenwold M.J."/>
            <person name="Meredith R.W."/>
            <person name="Odeen A."/>
            <person name="Cui J."/>
            <person name="Zhou Q."/>
            <person name="Xu L."/>
            <person name="Pan H."/>
            <person name="Wang Z."/>
            <person name="Jin L."/>
            <person name="Zhang P."/>
            <person name="Hu H."/>
            <person name="Yang W."/>
            <person name="Hu J."/>
            <person name="Xiao J."/>
            <person name="Yang Z."/>
            <person name="Liu Y."/>
            <person name="Xie Q."/>
            <person name="Yu H."/>
            <person name="Lian J."/>
            <person name="Wen P."/>
            <person name="Zhang F."/>
            <person name="Li H."/>
            <person name="Zeng Y."/>
            <person name="Xiong Z."/>
            <person name="Liu S."/>
            <person name="Zhou L."/>
            <person name="Huang Z."/>
            <person name="An N."/>
            <person name="Wang J."/>
            <person name="Zheng Q."/>
            <person name="Xiong Y."/>
            <person name="Wang G."/>
            <person name="Wang B."/>
            <person name="Wang J."/>
            <person name="Fan Y."/>
            <person name="da Fonseca R.R."/>
            <person name="Alfaro-Nunez A."/>
            <person name="Schubert M."/>
            <person name="Orlando L."/>
            <person name="Mourier T."/>
            <person name="Howard J.T."/>
            <person name="Ganapathy G."/>
            <person name="Pfenning A."/>
            <person name="Whitney O."/>
            <person name="Rivas M.V."/>
            <person name="Hara E."/>
            <person name="Smith J."/>
            <person name="Farre M."/>
            <person name="Narayan J."/>
            <person name="Slavov G."/>
            <person name="Romanov M.N."/>
            <person name="Borges R."/>
            <person name="Machado J.P."/>
            <person name="Khan I."/>
            <person name="Springer M.S."/>
            <person name="Gatesy J."/>
            <person name="Hoffmann F.G."/>
            <person name="Opazo J.C."/>
            <person name="Hastad O."/>
            <person name="Sawyer R.H."/>
            <person name="Kim H."/>
            <person name="Kim K.W."/>
            <person name="Kim H.J."/>
            <person name="Cho S."/>
            <person name="Li N."/>
            <person name="Huang Y."/>
            <person name="Bruford M.W."/>
            <person name="Zhan X."/>
            <person name="Dixon A."/>
            <person name="Bertelsen M.F."/>
            <person name="Derryberry E."/>
            <person name="Warren W."/>
            <person name="Wilson R.K."/>
            <person name="Li S."/>
            <person name="Ray D.A."/>
            <person name="Green R.E."/>
            <person name="O'Brien S.J."/>
            <person name="Griffin D."/>
            <person name="Johnson W.E."/>
            <person name="Haussler D."/>
            <person name="Ryder O.A."/>
            <person name="Willerslev E."/>
            <person name="Graves G.R."/>
            <person name="Alstrom P."/>
            <person name="Fjeldsa J."/>
            <person name="Mindell D.P."/>
            <person name="Edwards S.V."/>
            <person name="Braun E.L."/>
            <person name="Rahbek C."/>
            <person name="Burt D.W."/>
            <person name="Houde P."/>
            <person name="Zhang Y."/>
            <person name="Yang H."/>
            <person name="Wang J."/>
            <person name="Jarvis E.D."/>
            <person name="Gilbert M.T."/>
            <person name="Wang J."/>
        </authorList>
    </citation>
    <scope>NUCLEOTIDE SEQUENCE [LARGE SCALE GENOMIC DNA]</scope>
</reference>
<feature type="compositionally biased region" description="Polar residues" evidence="1">
    <location>
        <begin position="259"/>
        <end position="269"/>
    </location>
</feature>
<feature type="region of interest" description="Disordered" evidence="1">
    <location>
        <begin position="140"/>
        <end position="170"/>
    </location>
</feature>
<feature type="compositionally biased region" description="Polar residues" evidence="1">
    <location>
        <begin position="85"/>
        <end position="95"/>
    </location>
</feature>
<dbReference type="InterPro" id="IPR052440">
    <property type="entry name" value="Trans_Reg/Chrom_Remod"/>
</dbReference>
<evidence type="ECO:0000256" key="1">
    <source>
        <dbReference type="SAM" id="MobiDB-lite"/>
    </source>
</evidence>
<protein>
    <submittedName>
        <fullName evidence="2">Retinoic acid-induced protein 1</fullName>
    </submittedName>
</protein>
<feature type="compositionally biased region" description="Polar residues" evidence="1">
    <location>
        <begin position="583"/>
        <end position="598"/>
    </location>
</feature>
<dbReference type="STRING" id="50402.A0A0A0ARY0"/>
<feature type="compositionally biased region" description="Polar residues" evidence="1">
    <location>
        <begin position="504"/>
        <end position="519"/>
    </location>
</feature>
<keyword evidence="3" id="KW-1185">Reference proteome</keyword>
<dbReference type="PANTHER" id="PTHR14955">
    <property type="entry name" value="RETINOIC ACID INDUCED 1/TRANSCRIPTION FACTOR 20"/>
    <property type="match status" value="1"/>
</dbReference>
<dbReference type="Proteomes" id="UP000053858">
    <property type="component" value="Unassembled WGS sequence"/>
</dbReference>
<feature type="compositionally biased region" description="Polar residues" evidence="1">
    <location>
        <begin position="103"/>
        <end position="112"/>
    </location>
</feature>
<evidence type="ECO:0000313" key="2">
    <source>
        <dbReference type="EMBL" id="KGL96632.1"/>
    </source>
</evidence>
<feature type="region of interest" description="Disordered" evidence="1">
    <location>
        <begin position="405"/>
        <end position="429"/>
    </location>
</feature>
<gene>
    <name evidence="2" type="ORF">N301_15311</name>
</gene>
<feature type="region of interest" description="Disordered" evidence="1">
    <location>
        <begin position="484"/>
        <end position="530"/>
    </location>
</feature>
<feature type="region of interest" description="Disordered" evidence="1">
    <location>
        <begin position="554"/>
        <end position="633"/>
    </location>
</feature>
<evidence type="ECO:0000313" key="3">
    <source>
        <dbReference type="Proteomes" id="UP000053858"/>
    </source>
</evidence>
<dbReference type="PANTHER" id="PTHR14955:SF6">
    <property type="entry name" value="RETINOIC ACID-INDUCED PROTEIN 1"/>
    <property type="match status" value="1"/>
</dbReference>
<dbReference type="GO" id="GO:0005634">
    <property type="term" value="C:nucleus"/>
    <property type="evidence" value="ECO:0007669"/>
    <property type="project" value="TreeGrafter"/>
</dbReference>
<dbReference type="AlphaFoldDB" id="A0A0A0ARY0"/>
<name>A0A0A0ARY0_CHAVO</name>
<organism evidence="2 3">
    <name type="scientific">Charadrius vociferus</name>
    <name type="common">Killdeer</name>
    <name type="synonym">Aegialitis vocifera</name>
    <dbReference type="NCBI Taxonomy" id="50402"/>
    <lineage>
        <taxon>Eukaryota</taxon>
        <taxon>Metazoa</taxon>
        <taxon>Chordata</taxon>
        <taxon>Craniata</taxon>
        <taxon>Vertebrata</taxon>
        <taxon>Euteleostomi</taxon>
        <taxon>Archelosauria</taxon>
        <taxon>Archosauria</taxon>
        <taxon>Dinosauria</taxon>
        <taxon>Saurischia</taxon>
        <taxon>Theropoda</taxon>
        <taxon>Coelurosauria</taxon>
        <taxon>Aves</taxon>
        <taxon>Neognathae</taxon>
        <taxon>Neoaves</taxon>
        <taxon>Charadriiformes</taxon>
        <taxon>Charadriidae</taxon>
        <taxon>Charadrius</taxon>
    </lineage>
</organism>
<feature type="region of interest" description="Disordered" evidence="1">
    <location>
        <begin position="62"/>
        <end position="115"/>
    </location>
</feature>
<sequence>LNPSPTDGTSPDAQSGNCKNLQKEKLPENLLSDLSLQSLTALTSQVENISNTVQQLLLSKAAVPQKKGIKNPARTPEQLKGQHCSPESSTYSAEQVGTPLSDPLSTPQSVHAETQDADYLSGSEDQLERSFLYCNQNRSPARVNSNSKAKPESVSTCSVTSPDDMSTKSDDSFQSIHASLPLESFTKYVTNERDCPRLLLSALSQEELASEIIVLQDAINEKADKAWANSPMLSKEATKSPFQLENHRPCLDSMVKGTWPSQGDSSTLTEPLKMDKASGASTGKDFGEEVYEGPQVEFAAAENKDALKDAAPLTFNSKPSIPVATSSAGAASYSCYSNTTTNSVGSENAMEHFEWPEESLGEACLRWKDLQATDLPKSLFPNKLVGSCKEKKNACGLDLCDGEQPAKSEPARDFGQQAMEEEEEETLTYDEAAKADSERWLQDTRHCCSTGDFSEIPIISSPELKESDLEAEEYSSLCELAGSEQKSVTYDASPPKPPEMPAVLSSSEVPVSAEETISTVEKESSAPAARLSGQSVILLGPAVGTETKVKSWFKSSLPHIQPEEESGGGETSHAEVADAESAPSVTMNQQLTPENTLGKTEPISRGKTLRNKRVHCRLPEGDGPGSTMPSPFDDLPAALKNCKAPKKLISNNHLPPAFKLAAPGSTHKEGKVGARMKLPKAGPGMGGKMSERPLHSLKRKSTFMSPIPAKKRNLVLRSNKRRSRPAPKVVQNASDATLPVPSLVAAEEVVGPTPPEGDAVEVGERDQRSMILRSRTKTQEVFYTKRRRGKRAADVRLKNCKAPKKLISNNHLPPAFKLAAPGSPHKEGKKITSPNLKKFACKPAATAVAATVAAYGTSLSPVGAERERAVTHSGVAPMMGDVRLPQP</sequence>
<feature type="compositionally biased region" description="Basic residues" evidence="1">
    <location>
        <begin position="607"/>
        <end position="616"/>
    </location>
</feature>
<feature type="non-terminal residue" evidence="2">
    <location>
        <position position="887"/>
    </location>
</feature>
<feature type="non-terminal residue" evidence="2">
    <location>
        <position position="1"/>
    </location>
</feature>
<feature type="region of interest" description="Disordered" evidence="1">
    <location>
        <begin position="254"/>
        <end position="286"/>
    </location>
</feature>
<dbReference type="GO" id="GO:0006357">
    <property type="term" value="P:regulation of transcription by RNA polymerase II"/>
    <property type="evidence" value="ECO:0007669"/>
    <property type="project" value="TreeGrafter"/>
</dbReference>
<feature type="compositionally biased region" description="Polar residues" evidence="1">
    <location>
        <begin position="140"/>
        <end position="164"/>
    </location>
</feature>
<feature type="compositionally biased region" description="Acidic residues" evidence="1">
    <location>
        <begin position="419"/>
        <end position="428"/>
    </location>
</feature>